<dbReference type="InterPro" id="IPR024934">
    <property type="entry name" value="Rubredoxin-like_dom"/>
</dbReference>
<proteinExistence type="predicted"/>
<reference evidence="2" key="1">
    <citation type="journal article" date="2014" name="Front. Microbiol.">
        <title>High frequency of phylogenetically diverse reductive dehalogenase-homologous genes in deep subseafloor sedimentary metagenomes.</title>
        <authorList>
            <person name="Kawai M."/>
            <person name="Futagami T."/>
            <person name="Toyoda A."/>
            <person name="Takaki Y."/>
            <person name="Nishi S."/>
            <person name="Hori S."/>
            <person name="Arai W."/>
            <person name="Tsubouchi T."/>
            <person name="Morono Y."/>
            <person name="Uchiyama I."/>
            <person name="Ito T."/>
            <person name="Fujiyama A."/>
            <person name="Inagaki F."/>
            <person name="Takami H."/>
        </authorList>
    </citation>
    <scope>NUCLEOTIDE SEQUENCE</scope>
    <source>
        <strain evidence="2">Expedition CK06-06</strain>
    </source>
</reference>
<dbReference type="Pfam" id="PF09723">
    <property type="entry name" value="Zn_ribbon_8"/>
    <property type="match status" value="1"/>
</dbReference>
<comment type="caution">
    <text evidence="2">The sequence shown here is derived from an EMBL/GenBank/DDBJ whole genome shotgun (WGS) entry which is preliminary data.</text>
</comment>
<dbReference type="PROSITE" id="PS50903">
    <property type="entry name" value="RUBREDOXIN_LIKE"/>
    <property type="match status" value="1"/>
</dbReference>
<evidence type="ECO:0000259" key="1">
    <source>
        <dbReference type="PROSITE" id="PS50903"/>
    </source>
</evidence>
<dbReference type="Gene3D" id="2.20.28.30">
    <property type="entry name" value="RNA polymerase ii, chain L"/>
    <property type="match status" value="1"/>
</dbReference>
<accession>X0YT87</accession>
<name>X0YT87_9ZZZZ</name>
<evidence type="ECO:0000313" key="2">
    <source>
        <dbReference type="EMBL" id="GAG39881.1"/>
    </source>
</evidence>
<gene>
    <name evidence="2" type="ORF">S01H1_69441</name>
</gene>
<dbReference type="EMBL" id="BARS01046107">
    <property type="protein sequence ID" value="GAG39881.1"/>
    <property type="molecule type" value="Genomic_DNA"/>
</dbReference>
<sequence length="60" mass="6530">MPIYEYECEECGGRFELRRGITDSDSDISCPKCGTENPRRVFSVFTMGSSSGACAPSTPT</sequence>
<protein>
    <recommendedName>
        <fullName evidence="1">Rubredoxin-like domain-containing protein</fullName>
    </recommendedName>
</protein>
<organism evidence="2">
    <name type="scientific">marine sediment metagenome</name>
    <dbReference type="NCBI Taxonomy" id="412755"/>
    <lineage>
        <taxon>unclassified sequences</taxon>
        <taxon>metagenomes</taxon>
        <taxon>ecological metagenomes</taxon>
    </lineage>
</organism>
<dbReference type="NCBIfam" id="TIGR02605">
    <property type="entry name" value="CxxC_CxxC_SSSS"/>
    <property type="match status" value="1"/>
</dbReference>
<dbReference type="SMART" id="SM00834">
    <property type="entry name" value="CxxC_CXXC_SSSS"/>
    <property type="match status" value="1"/>
</dbReference>
<dbReference type="AlphaFoldDB" id="X0YT87"/>
<feature type="domain" description="Rubredoxin-like" evidence="1">
    <location>
        <begin position="3"/>
        <end position="45"/>
    </location>
</feature>
<dbReference type="GO" id="GO:0005506">
    <property type="term" value="F:iron ion binding"/>
    <property type="evidence" value="ECO:0007669"/>
    <property type="project" value="InterPro"/>
</dbReference>
<dbReference type="InterPro" id="IPR013429">
    <property type="entry name" value="Regulatory_FmdB_Zinc_ribbon"/>
</dbReference>